<protein>
    <submittedName>
        <fullName evidence="1">Uncharacterized protein</fullName>
    </submittedName>
</protein>
<name>A0A7R9CBF4_TIMCR</name>
<organism evidence="1">
    <name type="scientific">Timema cristinae</name>
    <name type="common">Walking stick</name>
    <dbReference type="NCBI Taxonomy" id="61476"/>
    <lineage>
        <taxon>Eukaryota</taxon>
        <taxon>Metazoa</taxon>
        <taxon>Ecdysozoa</taxon>
        <taxon>Arthropoda</taxon>
        <taxon>Hexapoda</taxon>
        <taxon>Insecta</taxon>
        <taxon>Pterygota</taxon>
        <taxon>Neoptera</taxon>
        <taxon>Polyneoptera</taxon>
        <taxon>Phasmatodea</taxon>
        <taxon>Timematodea</taxon>
        <taxon>Timematoidea</taxon>
        <taxon>Timematidae</taxon>
        <taxon>Timema</taxon>
    </lineage>
</organism>
<dbReference type="EMBL" id="OC316751">
    <property type="protein sequence ID" value="CAD7393589.1"/>
    <property type="molecule type" value="Genomic_DNA"/>
</dbReference>
<proteinExistence type="predicted"/>
<sequence length="130" mass="14030">MAPRVKLIVVHRALELHLGDVRCLAPVGSSPSPKDDALDPLVLKISVEGEEGSRVAAGVRLRTVGVGLGLKFSACGYPPPKGQISSTSDSGDTSEMVTTRHTNVRIFMLRSVFILQNQSCLNARMRPHQQ</sequence>
<dbReference type="AlphaFoldDB" id="A0A7R9CBF4"/>
<accession>A0A7R9CBF4</accession>
<reference evidence="1" key="1">
    <citation type="submission" date="2020-11" db="EMBL/GenBank/DDBJ databases">
        <authorList>
            <person name="Tran Van P."/>
        </authorList>
    </citation>
    <scope>NUCLEOTIDE SEQUENCE</scope>
</reference>
<gene>
    <name evidence="1" type="ORF">TCEB3V08_LOCUS1558</name>
</gene>
<evidence type="ECO:0000313" key="1">
    <source>
        <dbReference type="EMBL" id="CAD7393589.1"/>
    </source>
</evidence>